<evidence type="ECO:0000313" key="3">
    <source>
        <dbReference type="Proteomes" id="UP001295444"/>
    </source>
</evidence>
<gene>
    <name evidence="2" type="ORF">PECUL_23A054667</name>
</gene>
<dbReference type="EMBL" id="OW240916">
    <property type="protein sequence ID" value="CAH2296610.1"/>
    <property type="molecule type" value="Genomic_DNA"/>
</dbReference>
<feature type="region of interest" description="Disordered" evidence="1">
    <location>
        <begin position="505"/>
        <end position="528"/>
    </location>
</feature>
<feature type="region of interest" description="Disordered" evidence="1">
    <location>
        <begin position="354"/>
        <end position="374"/>
    </location>
</feature>
<feature type="compositionally biased region" description="Basic and acidic residues" evidence="1">
    <location>
        <begin position="363"/>
        <end position="374"/>
    </location>
</feature>
<evidence type="ECO:0000256" key="1">
    <source>
        <dbReference type="SAM" id="MobiDB-lite"/>
    </source>
</evidence>
<dbReference type="Proteomes" id="UP001295444">
    <property type="component" value="Chromosome 05"/>
</dbReference>
<feature type="compositionally biased region" description="Basic and acidic residues" evidence="1">
    <location>
        <begin position="516"/>
        <end position="527"/>
    </location>
</feature>
<evidence type="ECO:0000313" key="2">
    <source>
        <dbReference type="EMBL" id="CAH2296610.1"/>
    </source>
</evidence>
<keyword evidence="3" id="KW-1185">Reference proteome</keyword>
<organism evidence="2 3">
    <name type="scientific">Pelobates cultripes</name>
    <name type="common">Western spadefoot toad</name>
    <dbReference type="NCBI Taxonomy" id="61616"/>
    <lineage>
        <taxon>Eukaryota</taxon>
        <taxon>Metazoa</taxon>
        <taxon>Chordata</taxon>
        <taxon>Craniata</taxon>
        <taxon>Vertebrata</taxon>
        <taxon>Euteleostomi</taxon>
        <taxon>Amphibia</taxon>
        <taxon>Batrachia</taxon>
        <taxon>Anura</taxon>
        <taxon>Pelobatoidea</taxon>
        <taxon>Pelobatidae</taxon>
        <taxon>Pelobates</taxon>
    </lineage>
</organism>
<feature type="region of interest" description="Disordered" evidence="1">
    <location>
        <begin position="684"/>
        <end position="710"/>
    </location>
</feature>
<feature type="compositionally biased region" description="Polar residues" evidence="1">
    <location>
        <begin position="684"/>
        <end position="705"/>
    </location>
</feature>
<reference evidence="2" key="1">
    <citation type="submission" date="2022-03" db="EMBL/GenBank/DDBJ databases">
        <authorList>
            <person name="Alioto T."/>
            <person name="Alioto T."/>
            <person name="Gomez Garrido J."/>
        </authorList>
    </citation>
    <scope>NUCLEOTIDE SEQUENCE</scope>
</reference>
<dbReference type="Gene3D" id="3.30.70.1820">
    <property type="entry name" value="L1 transposable element, RRM domain"/>
    <property type="match status" value="1"/>
</dbReference>
<dbReference type="InterPro" id="IPR004244">
    <property type="entry name" value="Transposase_22"/>
</dbReference>
<proteinExistence type="predicted"/>
<protein>
    <submittedName>
        <fullName evidence="2">Uncharacterized protein</fullName>
    </submittedName>
</protein>
<dbReference type="PANTHER" id="PTHR11505">
    <property type="entry name" value="L1 TRANSPOSABLE ELEMENT-RELATED"/>
    <property type="match status" value="1"/>
</dbReference>
<accession>A0AAD1SDP0</accession>
<name>A0AAD1SDP0_PELCU</name>
<dbReference type="AlphaFoldDB" id="A0AAD1SDP0"/>
<sequence>MRQDISPSNESAGDPSLDSTQDDTLALIRQELSMISVQMLTKVDMGGLLRELRSAIKEEIMALRADLMAVEALETEAQASPTTHQGNLLLSLLRQVEDLENRSRRQNIWIRGLPEPDTAPLQETLKVLFRQILGQECPAEIQLDRAHRALGPQRLDSRPRDVLCCLYAYSLKERLMAAARDSESIHFRGADVALFQDLYGLTLDARRAIRPLTTTLRDKGIAYRWGFPFSLQIRQGNTWLHVRWPEDVPRALRALHLPNIRIRNWLLDSLLAPHQDTAGEYRPPPTPREGARAPRMLGGLRGAEEEGIFCCGVPLLSSLRGIRTTGGGGEGGQSDVIDLLWDSWGIALNGRREVKGAPQSKPEQLRDTGRKCPSLKRREGGIPHYIARQPTVTVGIALRQCGEEEGTPLYVGDPLPDIDGVLGLLWGRQAQPCTDFTLSRGGGITLDHKGWGGAQKAHTRSTHYPVPADAHAPTDTLCKLLGRILLFFSLTTDTLDDPPTKTTLLLRTSTQTTEHPYSDRDGSREPQAHPPFLPSFFISLSSLPTPHRSLCSCDSPYGLTGHREVCPGTPTRLVHQRLGPEHPAMEVTFAESPVGKQGLGSPPTRDPFSGANGTVLRDLRYPMGYFANHRDNKKAGVAILFATHVPFVCTEVKTDPLGRYIFIKGSIAHKRLHIRTQHQTASFRLQNLKTTGTPNPGRGPQSTNRPPDRHLKGAQLTARHMHQNCTIGAQNGGTSGLLENFTPGSQRLHIFLPGTPWL</sequence>
<feature type="region of interest" description="Disordered" evidence="1">
    <location>
        <begin position="1"/>
        <end position="20"/>
    </location>
</feature>